<dbReference type="Proteomes" id="UP000878956">
    <property type="component" value="Unassembled WGS sequence"/>
</dbReference>
<organism evidence="1 2">
    <name type="scientific">Clostridioides difficile</name>
    <name type="common">Peptoclostridium difficile</name>
    <dbReference type="NCBI Taxonomy" id="1496"/>
    <lineage>
        <taxon>Bacteria</taxon>
        <taxon>Bacillati</taxon>
        <taxon>Bacillota</taxon>
        <taxon>Clostridia</taxon>
        <taxon>Peptostreptococcales</taxon>
        <taxon>Peptostreptococcaceae</taxon>
        <taxon>Clostridioides</taxon>
    </lineage>
</organism>
<reference evidence="1" key="1">
    <citation type="journal article" date="2018" name="Genome Biol.">
        <title>SKESA: strategic k-mer extension for scrupulous assemblies.</title>
        <authorList>
            <person name="Souvorov A."/>
            <person name="Agarwala R."/>
            <person name="Lipman D.J."/>
        </authorList>
    </citation>
    <scope>NUCLEOTIDE SEQUENCE</scope>
    <source>
        <strain evidence="1">HN1000</strain>
    </source>
</reference>
<proteinExistence type="predicted"/>
<name>A0AAN5VPY0_CLODI</name>
<accession>A0AAN5VPY0</accession>
<dbReference type="EMBL" id="DAEPXK010000019">
    <property type="protein sequence ID" value="HBH1542579.1"/>
    <property type="molecule type" value="Genomic_DNA"/>
</dbReference>
<dbReference type="AlphaFoldDB" id="A0AAN5VPY0"/>
<evidence type="ECO:0000313" key="1">
    <source>
        <dbReference type="EMBL" id="HBH1542579.1"/>
    </source>
</evidence>
<evidence type="ECO:0000313" key="2">
    <source>
        <dbReference type="Proteomes" id="UP000878956"/>
    </source>
</evidence>
<gene>
    <name evidence="1" type="ORF">KRM00_002065</name>
</gene>
<reference evidence="1" key="2">
    <citation type="submission" date="2021-06" db="EMBL/GenBank/DDBJ databases">
        <authorList>
            <consortium name="NCBI Pathogen Detection Project"/>
        </authorList>
    </citation>
    <scope>NUCLEOTIDE SEQUENCE</scope>
    <source>
        <strain evidence="1">HN1000</strain>
    </source>
</reference>
<protein>
    <submittedName>
        <fullName evidence="1">Uncharacterized protein</fullName>
    </submittedName>
</protein>
<sequence length="220" mass="24851">MNKSNILEKKEKKKKLCINHQILKVDSKNCFLEVMANSFTIDKVLINFRKYDNNAQSGEKFTQQVDIFIDPKVALLLCHDILSGKIAKLANISQSKAEKEGSKFPTEVWRTLGGTSAKELKKQNRERKDGCAVSRSLKLLPGEKKGFLFTAESGKGEETDKGLIVPKYGRNPDNRVAIPLDSNQLKIFAIMIKTHIEAFLALKYNPYIPDSFCTIVEIEE</sequence>
<comment type="caution">
    <text evidence="1">The sequence shown here is derived from an EMBL/GenBank/DDBJ whole genome shotgun (WGS) entry which is preliminary data.</text>
</comment>